<dbReference type="PANTHER" id="PTHR43069">
    <property type="entry name" value="FUMARYLACETOACETASE"/>
    <property type="match status" value="1"/>
</dbReference>
<keyword evidence="6" id="KW-0378">Hydrolase</keyword>
<feature type="active site" description="Proton acceptor" evidence="11">
    <location>
        <position position="119"/>
    </location>
</feature>
<dbReference type="EMBL" id="QEIN01000067">
    <property type="protein sequence ID" value="RCV59206.1"/>
    <property type="molecule type" value="Genomic_DNA"/>
</dbReference>
<organism evidence="17 18">
    <name type="scientific">Marinitenerispora sediminis</name>
    <dbReference type="NCBI Taxonomy" id="1931232"/>
    <lineage>
        <taxon>Bacteria</taxon>
        <taxon>Bacillati</taxon>
        <taxon>Actinomycetota</taxon>
        <taxon>Actinomycetes</taxon>
        <taxon>Streptosporangiales</taxon>
        <taxon>Nocardiopsidaceae</taxon>
        <taxon>Marinitenerispora</taxon>
    </lineage>
</organism>
<dbReference type="InterPro" id="IPR015377">
    <property type="entry name" value="Fumarylacetoacetase_N"/>
</dbReference>
<evidence type="ECO:0000256" key="5">
    <source>
        <dbReference type="ARBA" id="ARBA00022723"/>
    </source>
</evidence>
<keyword evidence="10" id="KW-0585">Phenylalanine catabolism</keyword>
<keyword evidence="8 13" id="KW-0460">Magnesium</keyword>
<evidence type="ECO:0000259" key="16">
    <source>
        <dbReference type="Pfam" id="PF09298"/>
    </source>
</evidence>
<comment type="caution">
    <text evidence="17">The sequence shown here is derived from an EMBL/GenBank/DDBJ whole genome shotgun (WGS) entry which is preliminary data.</text>
</comment>
<feature type="binding site" evidence="13">
    <location>
        <position position="222"/>
    </location>
    <ligand>
        <name>Ca(2+)</name>
        <dbReference type="ChEBI" id="CHEBI:29108"/>
    </ligand>
</feature>
<evidence type="ECO:0000256" key="2">
    <source>
        <dbReference type="ARBA" id="ARBA00001946"/>
    </source>
</evidence>
<evidence type="ECO:0000256" key="1">
    <source>
        <dbReference type="ARBA" id="ARBA00001913"/>
    </source>
</evidence>
<evidence type="ECO:0000256" key="7">
    <source>
        <dbReference type="ARBA" id="ARBA00022837"/>
    </source>
</evidence>
<keyword evidence="18" id="KW-1185">Reference proteome</keyword>
<feature type="binding site" evidence="13">
    <location>
        <position position="246"/>
    </location>
    <ligand>
        <name>Mg(2+)</name>
        <dbReference type="ChEBI" id="CHEBI:18420"/>
    </ligand>
</feature>
<comment type="pathway">
    <text evidence="3">Amino-acid degradation; L-phenylalanine degradation; acetoacetate and fumarate from L-phenylalanine: step 6/6.</text>
</comment>
<evidence type="ECO:0000313" key="18">
    <source>
        <dbReference type="Proteomes" id="UP000253318"/>
    </source>
</evidence>
<dbReference type="InterPro" id="IPR011234">
    <property type="entry name" value="Fumarylacetoacetase-like_C"/>
</dbReference>
<dbReference type="OrthoDB" id="3766879at2"/>
<evidence type="ECO:0000256" key="12">
    <source>
        <dbReference type="PIRSR" id="PIRSR605959-2"/>
    </source>
</evidence>
<dbReference type="GO" id="GO:0046872">
    <property type="term" value="F:metal ion binding"/>
    <property type="evidence" value="ECO:0007669"/>
    <property type="project" value="UniProtKB-KW"/>
</dbReference>
<dbReference type="Gene3D" id="2.30.30.230">
    <property type="entry name" value="Fumarylacetoacetase, N-terminal domain"/>
    <property type="match status" value="1"/>
</dbReference>
<dbReference type="PANTHER" id="PTHR43069:SF2">
    <property type="entry name" value="FUMARYLACETOACETASE"/>
    <property type="match status" value="1"/>
</dbReference>
<evidence type="ECO:0000256" key="8">
    <source>
        <dbReference type="ARBA" id="ARBA00022842"/>
    </source>
</evidence>
<dbReference type="SUPFAM" id="SSF56529">
    <property type="entry name" value="FAH"/>
    <property type="match status" value="1"/>
</dbReference>
<reference evidence="17 18" key="1">
    <citation type="submission" date="2018-04" db="EMBL/GenBank/DDBJ databases">
        <title>Novel actinobacteria from marine sediment.</title>
        <authorList>
            <person name="Ng Z.Y."/>
            <person name="Tan G.Y.A."/>
        </authorList>
    </citation>
    <scope>NUCLEOTIDE SEQUENCE [LARGE SCALE GENOMIC DNA]</scope>
    <source>
        <strain evidence="17 18">TPS81</strain>
    </source>
</reference>
<dbReference type="InterPro" id="IPR036663">
    <property type="entry name" value="Fumarylacetoacetase_C_sf"/>
</dbReference>
<evidence type="ECO:0000256" key="6">
    <source>
        <dbReference type="ARBA" id="ARBA00022801"/>
    </source>
</evidence>
<dbReference type="GO" id="GO:1902000">
    <property type="term" value="P:homogentisate catabolic process"/>
    <property type="evidence" value="ECO:0007669"/>
    <property type="project" value="TreeGrafter"/>
</dbReference>
<dbReference type="GO" id="GO:0004334">
    <property type="term" value="F:fumarylacetoacetase activity"/>
    <property type="evidence" value="ECO:0007669"/>
    <property type="project" value="UniProtKB-EC"/>
</dbReference>
<dbReference type="Pfam" id="PF09298">
    <property type="entry name" value="FAA_hydrolase_N"/>
    <property type="match status" value="1"/>
</dbReference>
<dbReference type="InterPro" id="IPR005959">
    <property type="entry name" value="Fumarylacetoacetase"/>
</dbReference>
<dbReference type="GO" id="GO:0006559">
    <property type="term" value="P:L-phenylalanine catabolic process"/>
    <property type="evidence" value="ECO:0007669"/>
    <property type="project" value="UniProtKB-UniPathway"/>
</dbReference>
<accession>A0A368T6A6</accession>
<evidence type="ECO:0000256" key="4">
    <source>
        <dbReference type="ARBA" id="ARBA00012094"/>
    </source>
</evidence>
<feature type="binding site" evidence="13">
    <location>
        <position position="222"/>
    </location>
    <ligand>
        <name>Mg(2+)</name>
        <dbReference type="ChEBI" id="CHEBI:18420"/>
    </ligand>
</feature>
<dbReference type="AlphaFoldDB" id="A0A368T6A6"/>
<evidence type="ECO:0000256" key="14">
    <source>
        <dbReference type="SAM" id="MobiDB-lite"/>
    </source>
</evidence>
<evidence type="ECO:0000256" key="11">
    <source>
        <dbReference type="PIRSR" id="PIRSR605959-1"/>
    </source>
</evidence>
<dbReference type="EC" id="3.7.1.2" evidence="4"/>
<feature type="region of interest" description="Disordered" evidence="14">
    <location>
        <begin position="123"/>
        <end position="178"/>
    </location>
</feature>
<keyword evidence="9" id="KW-0828">Tyrosine catabolism</keyword>
<feature type="binding site" evidence="12">
    <location>
        <position position="128"/>
    </location>
    <ligand>
        <name>substrate</name>
    </ligand>
</feature>
<dbReference type="RefSeq" id="WP_114398614.1">
    <property type="nucleotide sequence ID" value="NZ_QEIM01000081.1"/>
</dbReference>
<keyword evidence="7 13" id="KW-0106">Calcium</keyword>
<dbReference type="Proteomes" id="UP000253318">
    <property type="component" value="Unassembled WGS sequence"/>
</dbReference>
<name>A0A368T6A6_9ACTN</name>
<feature type="domain" description="Fumarylacetoacetase N-terminal" evidence="16">
    <location>
        <begin position="18"/>
        <end position="98"/>
    </location>
</feature>
<protein>
    <recommendedName>
        <fullName evidence="4">fumarylacetoacetase</fullName>
        <ecNumber evidence="4">3.7.1.2</ecNumber>
    </recommendedName>
</protein>
<feature type="binding site" evidence="13">
    <location>
        <position position="188"/>
    </location>
    <ligand>
        <name>Ca(2+)</name>
        <dbReference type="ChEBI" id="CHEBI:29108"/>
    </ligand>
</feature>
<evidence type="ECO:0000259" key="15">
    <source>
        <dbReference type="Pfam" id="PF01557"/>
    </source>
</evidence>
<dbReference type="UniPathway" id="UPA00139">
    <property type="reaction ID" value="UER00341"/>
</dbReference>
<evidence type="ECO:0000256" key="3">
    <source>
        <dbReference type="ARBA" id="ARBA00004782"/>
    </source>
</evidence>
<dbReference type="GO" id="GO:0006572">
    <property type="term" value="P:L-tyrosine catabolic process"/>
    <property type="evidence" value="ECO:0007669"/>
    <property type="project" value="UniProtKB-KW"/>
</dbReference>
<evidence type="ECO:0000313" key="17">
    <source>
        <dbReference type="EMBL" id="RCV59206.1"/>
    </source>
</evidence>
<evidence type="ECO:0000256" key="13">
    <source>
        <dbReference type="PIRSR" id="PIRSR605959-3"/>
    </source>
</evidence>
<comment type="cofactor">
    <cofactor evidence="2 13">
        <name>Mg(2+)</name>
        <dbReference type="ChEBI" id="CHEBI:18420"/>
    </cofactor>
</comment>
<evidence type="ECO:0000256" key="9">
    <source>
        <dbReference type="ARBA" id="ARBA00022878"/>
    </source>
</evidence>
<feature type="domain" description="Fumarylacetoacetase-like C-terminal" evidence="15">
    <location>
        <begin position="110"/>
        <end position="395"/>
    </location>
</feature>
<evidence type="ECO:0000256" key="10">
    <source>
        <dbReference type="ARBA" id="ARBA00023232"/>
    </source>
</evidence>
<dbReference type="SUPFAM" id="SSF63433">
    <property type="entry name" value="Fumarylacetoacetate hydrolase, FAH, N-terminal domain"/>
    <property type="match status" value="1"/>
</dbReference>
<dbReference type="Gene3D" id="3.90.850.10">
    <property type="entry name" value="Fumarylacetoacetase-like, C-terminal domain"/>
    <property type="match status" value="1"/>
</dbReference>
<comment type="cofactor">
    <cofactor evidence="1 13">
        <name>Ca(2+)</name>
        <dbReference type="ChEBI" id="CHEBI:29108"/>
    </cofactor>
</comment>
<dbReference type="Pfam" id="PF01557">
    <property type="entry name" value="FAA_hydrolase"/>
    <property type="match status" value="1"/>
</dbReference>
<sequence length="404" mass="42227">MTGGRAAPAEDGGFGTDNLPYGVFERPGEPPRVGVRVGDHVLDLAGVSGDPVFAADSLNPFMARGPAAWRAARAKVAGLLHSESGRAATGPHLVPLESAVLRPPFQVADYAVFRASAEHAADVERARRPEVQEPEPLPPGWPHRPLGRHGRAGSVLLSGSDVPRPVGQRRAPDGGAPLFGPSERLDVEAGLGFVVGCGTSLGRPAPISEFAEHVFGVVLLNDWTARDILDWEEEPLGPFQGMSFATSMSPWVVPLDALGAARRAGRAQRPAPPERLRRNADWGLDVTLELRVNGTAVSRPPCAELYWTGDQLLAHLTANGAALRTGDLYGSGAVSGARRDQRGSLLGRTGDGAEPVALADGTSRGYLADGDTVTVTGTARGMGGAAISLGEVTGTVRPPVPRRP</sequence>
<keyword evidence="5 13" id="KW-0479">Metal-binding</keyword>
<gene>
    <name evidence="17" type="ORF">DEF24_10625</name>
</gene>
<dbReference type="InterPro" id="IPR036462">
    <property type="entry name" value="Fumarylacetoacetase_N_sf"/>
</dbReference>
<proteinExistence type="predicted"/>